<accession>A0A7C1SWH7</accession>
<protein>
    <submittedName>
        <fullName evidence="1">Uncharacterized protein</fullName>
    </submittedName>
</protein>
<dbReference type="EMBL" id="DSKI01000356">
    <property type="protein sequence ID" value="HEB43397.1"/>
    <property type="molecule type" value="Genomic_DNA"/>
</dbReference>
<organism evidence="1">
    <name type="scientific">Agrobacterium albertimagni</name>
    <dbReference type="NCBI Taxonomy" id="147266"/>
    <lineage>
        <taxon>Bacteria</taxon>
        <taxon>Pseudomonadati</taxon>
        <taxon>Pseudomonadota</taxon>
        <taxon>Alphaproteobacteria</taxon>
        <taxon>Hyphomicrobiales</taxon>
        <taxon>Rhizobiaceae</taxon>
        <taxon>Rhizobium/Agrobacterium group</taxon>
        <taxon>Agrobacterium</taxon>
    </lineage>
</organism>
<name>A0A7C1SWH7_9HYPH</name>
<sequence length="99" mass="10561">MNSTVKDTAKLILDGLEALPPYVEDRGVSAWEESFARRRKAARQVMLDAIEQAGDGKYSGDIGNHSLVIDGVAVVGRSAYEQLMAGWLNAAAKRLAGAA</sequence>
<evidence type="ECO:0000313" key="1">
    <source>
        <dbReference type="EMBL" id="HEB43397.1"/>
    </source>
</evidence>
<gene>
    <name evidence="1" type="ORF">ENP70_06805</name>
</gene>
<reference evidence="1" key="1">
    <citation type="journal article" date="2020" name="mSystems">
        <title>Genome- and Community-Level Interaction Insights into Carbon Utilization and Element Cycling Functions of Hydrothermarchaeota in Hydrothermal Sediment.</title>
        <authorList>
            <person name="Zhou Z."/>
            <person name="Liu Y."/>
            <person name="Xu W."/>
            <person name="Pan J."/>
            <person name="Luo Z.H."/>
            <person name="Li M."/>
        </authorList>
    </citation>
    <scope>NUCLEOTIDE SEQUENCE [LARGE SCALE GENOMIC DNA]</scope>
    <source>
        <strain evidence="1">SpSt-243</strain>
    </source>
</reference>
<proteinExistence type="predicted"/>
<comment type="caution">
    <text evidence="1">The sequence shown here is derived from an EMBL/GenBank/DDBJ whole genome shotgun (WGS) entry which is preliminary data.</text>
</comment>
<dbReference type="AlphaFoldDB" id="A0A7C1SWH7"/>